<accession>A0A543AGP9</accession>
<sequence>MAEESIKKKGRLAAAVLAGSALAFSSFAVVVPAALADEEATPAIATVKPEASSQDSSETPTAPDDETSVKDSGSAETGDLGEEVEPTEPVTEEPTSSETSAEPSPETQSRFQTQQDDGDDGDGGEDNTEPDDAELGELRFAVSPRSGPSGTQIDLSGSGFTPGGDIDVKIVTSDDPDATPINYDTFADDEGVLDDVMSVEGAPGLYHVTATDVDTGRYEVETFNITDVTMDINPETLSEEEFRDNGVTLTIRELEPNQVVDVAVSNRYNPIDELSGTATAGGDGVATYSIQGAEDLRDIYVGAYSVIVTESGSEVQLAEGSFDVTSENPQVSVHSPDANDDGSIPQGGTLHVTGNNATPNSDVTVDFGLEGVEAQIVESTSDGEYGAEITIPENAQPSEKTVTVTDDETGTVGTAEYTVAEAAEDVEPTLTADRTQITLDEFVGSDDGESGVGFLVEGLEPNTDFTYMATASGPVADLEATETTDADGTARFSVYGDEKASDPSVYLGRYSVTVVYKDEAGEPQELGPVHFRVVDEITEDIEIELESDEVYQGESLDVEIWNLTPEGNVEIEWNPTETLTADDDGEIDTDLPIADDADTGVQTLTVTDLTTERTASVEYTVLDASDQVVDPSLTIDPERIELDDFIGDPEDGAGVAHTVQGLEPGTEISYAVTGPEYVSDFESTAPVEEDGVASFVIYGYDVANPSVYLGEYNTVVTYVDEDGEAQTLSGSFTVVDGDDSTGGTGGSDDDRGSTGPVDLNGASGLAQTGANGIQFGMLAGGLLLAGGALLAFANRKRLFGRTA</sequence>
<keyword evidence="5" id="KW-1185">Reference proteome</keyword>
<feature type="compositionally biased region" description="Low complexity" evidence="1">
    <location>
        <begin position="87"/>
        <end position="109"/>
    </location>
</feature>
<evidence type="ECO:0000313" key="5">
    <source>
        <dbReference type="Proteomes" id="UP000319746"/>
    </source>
</evidence>
<name>A0A543AGP9_9MICC</name>
<dbReference type="NCBIfam" id="TIGR01167">
    <property type="entry name" value="LPXTG_anchor"/>
    <property type="match status" value="1"/>
</dbReference>
<evidence type="ECO:0000256" key="3">
    <source>
        <dbReference type="SAM" id="SignalP"/>
    </source>
</evidence>
<proteinExistence type="predicted"/>
<protein>
    <submittedName>
        <fullName evidence="4">LPXTG-motif cell wall-anchored protein</fullName>
    </submittedName>
</protein>
<evidence type="ECO:0000256" key="1">
    <source>
        <dbReference type="SAM" id="MobiDB-lite"/>
    </source>
</evidence>
<evidence type="ECO:0000313" key="4">
    <source>
        <dbReference type="EMBL" id="TQL71755.1"/>
    </source>
</evidence>
<feature type="region of interest" description="Disordered" evidence="1">
    <location>
        <begin position="734"/>
        <end position="761"/>
    </location>
</feature>
<dbReference type="RefSeq" id="WP_170200450.1">
    <property type="nucleotide sequence ID" value="NZ_BAABAN010000001.1"/>
</dbReference>
<comment type="caution">
    <text evidence="4">The sequence shown here is derived from an EMBL/GenBank/DDBJ whole genome shotgun (WGS) entry which is preliminary data.</text>
</comment>
<reference evidence="4 5" key="1">
    <citation type="submission" date="2019-06" db="EMBL/GenBank/DDBJ databases">
        <title>Sequencing the genomes of 1000 actinobacteria strains.</title>
        <authorList>
            <person name="Klenk H.-P."/>
        </authorList>
    </citation>
    <scope>NUCLEOTIDE SEQUENCE [LARGE SCALE GENOMIC DNA]</scope>
    <source>
        <strain evidence="4 5">DSM 24083</strain>
    </source>
</reference>
<dbReference type="EMBL" id="VFOU01000003">
    <property type="protein sequence ID" value="TQL71755.1"/>
    <property type="molecule type" value="Genomic_DNA"/>
</dbReference>
<feature type="transmembrane region" description="Helical" evidence="2">
    <location>
        <begin position="773"/>
        <end position="793"/>
    </location>
</feature>
<organism evidence="4 5">
    <name type="scientific">Enteractinococcus coprophilus</name>
    <dbReference type="NCBI Taxonomy" id="1027633"/>
    <lineage>
        <taxon>Bacteria</taxon>
        <taxon>Bacillati</taxon>
        <taxon>Actinomycetota</taxon>
        <taxon>Actinomycetes</taxon>
        <taxon>Micrococcales</taxon>
        <taxon>Micrococcaceae</taxon>
    </lineage>
</organism>
<feature type="compositionally biased region" description="Polar residues" evidence="1">
    <location>
        <begin position="146"/>
        <end position="159"/>
    </location>
</feature>
<keyword evidence="2" id="KW-0472">Membrane</keyword>
<keyword evidence="3" id="KW-0732">Signal</keyword>
<keyword evidence="2" id="KW-1133">Transmembrane helix</keyword>
<feature type="signal peptide" evidence="3">
    <location>
        <begin position="1"/>
        <end position="28"/>
    </location>
</feature>
<dbReference type="Proteomes" id="UP000319746">
    <property type="component" value="Unassembled WGS sequence"/>
</dbReference>
<keyword evidence="2" id="KW-0812">Transmembrane</keyword>
<feature type="region of interest" description="Disordered" evidence="1">
    <location>
        <begin position="327"/>
        <end position="359"/>
    </location>
</feature>
<feature type="compositionally biased region" description="Polar residues" evidence="1">
    <location>
        <begin position="51"/>
        <end position="60"/>
    </location>
</feature>
<feature type="chain" id="PRO_5039238782" evidence="3">
    <location>
        <begin position="29"/>
        <end position="803"/>
    </location>
</feature>
<feature type="region of interest" description="Disordered" evidence="1">
    <location>
        <begin position="45"/>
        <end position="162"/>
    </location>
</feature>
<gene>
    <name evidence="4" type="ORF">FB556_2256</name>
</gene>
<evidence type="ECO:0000256" key="2">
    <source>
        <dbReference type="SAM" id="Phobius"/>
    </source>
</evidence>
<dbReference type="AlphaFoldDB" id="A0A543AGP9"/>
<feature type="compositionally biased region" description="Acidic residues" evidence="1">
    <location>
        <begin position="116"/>
        <end position="135"/>
    </location>
</feature>